<protein>
    <submittedName>
        <fullName evidence="1">Uncharacterized protein</fullName>
    </submittedName>
</protein>
<dbReference type="InterPro" id="IPR046026">
    <property type="entry name" value="DUF5984"/>
</dbReference>
<proteinExistence type="predicted"/>
<dbReference type="AlphaFoldDB" id="A0A7W7S778"/>
<dbReference type="Pfam" id="PF19446">
    <property type="entry name" value="DUF5984"/>
    <property type="match status" value="1"/>
</dbReference>
<accession>A0A7W7S778</accession>
<keyword evidence="2" id="KW-1185">Reference proteome</keyword>
<reference evidence="1 2" key="1">
    <citation type="submission" date="2020-08" db="EMBL/GenBank/DDBJ databases">
        <title>Sequencing the genomes of 1000 actinobacteria strains.</title>
        <authorList>
            <person name="Klenk H.-P."/>
        </authorList>
    </citation>
    <scope>NUCLEOTIDE SEQUENCE [LARGE SCALE GENOMIC DNA]</scope>
    <source>
        <strain evidence="1 2">DSM 44786</strain>
    </source>
</reference>
<name>A0A7W7S778_9ACTN</name>
<dbReference type="Proteomes" id="UP000573327">
    <property type="component" value="Unassembled WGS sequence"/>
</dbReference>
<organism evidence="1 2">
    <name type="scientific">Kitasatospora gansuensis</name>
    <dbReference type="NCBI Taxonomy" id="258050"/>
    <lineage>
        <taxon>Bacteria</taxon>
        <taxon>Bacillati</taxon>
        <taxon>Actinomycetota</taxon>
        <taxon>Actinomycetes</taxon>
        <taxon>Kitasatosporales</taxon>
        <taxon>Streptomycetaceae</taxon>
        <taxon>Kitasatospora</taxon>
    </lineage>
</organism>
<sequence>MTLTWEHQADPEGVIEFAGPQAGRVTMPTSEFLAAVTEFDRALLAAMDERINELERFAPVPGVQLDVAELRREHRDRATWLQRARNHEPGTDWDAVRTGLRTLLAPG</sequence>
<gene>
    <name evidence="1" type="ORF">F4556_000093</name>
</gene>
<comment type="caution">
    <text evidence="1">The sequence shown here is derived from an EMBL/GenBank/DDBJ whole genome shotgun (WGS) entry which is preliminary data.</text>
</comment>
<evidence type="ECO:0000313" key="2">
    <source>
        <dbReference type="Proteomes" id="UP000573327"/>
    </source>
</evidence>
<evidence type="ECO:0000313" key="1">
    <source>
        <dbReference type="EMBL" id="MBB4944558.1"/>
    </source>
</evidence>
<dbReference type="EMBL" id="JACHJR010000001">
    <property type="protein sequence ID" value="MBB4944558.1"/>
    <property type="molecule type" value="Genomic_DNA"/>
</dbReference>